<evidence type="ECO:0000313" key="6">
    <source>
        <dbReference type="EMBL" id="CAB3869552.1"/>
    </source>
</evidence>
<evidence type="ECO:0000313" key="9">
    <source>
        <dbReference type="Proteomes" id="UP000494161"/>
    </source>
</evidence>
<organism evidence="6 8">
    <name type="scientific">Achromobacter ruhlandii</name>
    <dbReference type="NCBI Taxonomy" id="72557"/>
    <lineage>
        <taxon>Bacteria</taxon>
        <taxon>Pseudomonadati</taxon>
        <taxon>Pseudomonadota</taxon>
        <taxon>Betaproteobacteria</taxon>
        <taxon>Burkholderiales</taxon>
        <taxon>Alcaligenaceae</taxon>
        <taxon>Achromobacter</taxon>
    </lineage>
</organism>
<evidence type="ECO:0000313" key="7">
    <source>
        <dbReference type="EMBL" id="CAB3950310.1"/>
    </source>
</evidence>
<dbReference type="Proteomes" id="UP000494161">
    <property type="component" value="Unassembled WGS sequence"/>
</dbReference>
<proteinExistence type="predicted"/>
<dbReference type="Proteomes" id="UP000494122">
    <property type="component" value="Unassembled WGS sequence"/>
</dbReference>
<name>A0A6S7D0T7_9BURK</name>
<keyword evidence="4 5" id="KW-0472">Membrane</keyword>
<dbReference type="Pfam" id="PF07869">
    <property type="entry name" value="DUF1656"/>
    <property type="match status" value="1"/>
</dbReference>
<evidence type="ECO:0000256" key="5">
    <source>
        <dbReference type="SAM" id="Phobius"/>
    </source>
</evidence>
<dbReference type="InterPro" id="IPR012451">
    <property type="entry name" value="DUF1656"/>
</dbReference>
<feature type="transmembrane region" description="Helical" evidence="5">
    <location>
        <begin position="55"/>
        <end position="76"/>
    </location>
</feature>
<keyword evidence="2 5" id="KW-0812">Transmembrane</keyword>
<evidence type="ECO:0000256" key="3">
    <source>
        <dbReference type="ARBA" id="ARBA00022989"/>
    </source>
</evidence>
<sequence>MPAISMPNRSRSYPVLSEFAIAGIYVPPFFLYACATVPLYWLLRVVMARSGLLRRVWHPALFEFAVSLALVSLLILTL</sequence>
<gene>
    <name evidence="6" type="primary">aaeX_2</name>
    <name evidence="7" type="synonym">aaeX_1</name>
    <name evidence="6" type="ORF">LMG3328_02712</name>
    <name evidence="7" type="ORF">LMG7053_03145</name>
</gene>
<keyword evidence="3 5" id="KW-1133">Transmembrane helix</keyword>
<feature type="transmembrane region" description="Helical" evidence="5">
    <location>
        <begin position="20"/>
        <end position="43"/>
    </location>
</feature>
<keyword evidence="9" id="KW-1185">Reference proteome</keyword>
<evidence type="ECO:0000256" key="4">
    <source>
        <dbReference type="ARBA" id="ARBA00023136"/>
    </source>
</evidence>
<dbReference type="EMBL" id="CADILJ010000026">
    <property type="protein sequence ID" value="CAB3950310.1"/>
    <property type="molecule type" value="Genomic_DNA"/>
</dbReference>
<dbReference type="AlphaFoldDB" id="A0A6S7D0T7"/>
<evidence type="ECO:0000256" key="2">
    <source>
        <dbReference type="ARBA" id="ARBA00022692"/>
    </source>
</evidence>
<accession>A0A6S7D0T7</accession>
<reference evidence="8 9" key="1">
    <citation type="submission" date="2020-04" db="EMBL/GenBank/DDBJ databases">
        <authorList>
            <person name="De Canck E."/>
        </authorList>
    </citation>
    <scope>NUCLEOTIDE SEQUENCE [LARGE SCALE GENOMIC DNA]</scope>
    <source>
        <strain evidence="6 8">LMG 3328</strain>
        <strain evidence="7 9">LMG 7053</strain>
    </source>
</reference>
<keyword evidence="1" id="KW-1003">Cell membrane</keyword>
<evidence type="ECO:0000313" key="8">
    <source>
        <dbReference type="Proteomes" id="UP000494122"/>
    </source>
</evidence>
<evidence type="ECO:0000256" key="1">
    <source>
        <dbReference type="ARBA" id="ARBA00022475"/>
    </source>
</evidence>
<protein>
    <submittedName>
        <fullName evidence="6">Protein AaeX</fullName>
    </submittedName>
</protein>
<dbReference type="EMBL" id="CADILE010000007">
    <property type="protein sequence ID" value="CAB3869552.1"/>
    <property type="molecule type" value="Genomic_DNA"/>
</dbReference>